<dbReference type="InterPro" id="IPR025681">
    <property type="entry name" value="COOH-NH2_lig"/>
</dbReference>
<keyword evidence="2" id="KW-1185">Reference proteome</keyword>
<comment type="caution">
    <text evidence="1">The sequence shown here is derived from an EMBL/GenBank/DDBJ whole genome shotgun (WGS) entry which is preliminary data.</text>
</comment>
<accession>A0A939BSJ2</accession>
<dbReference type="AlphaFoldDB" id="A0A939BSJ2"/>
<dbReference type="Proteomes" id="UP000717624">
    <property type="component" value="Unassembled WGS sequence"/>
</dbReference>
<organism evidence="1 2">
    <name type="scientific">Brevibacillus fulvus</name>
    <dbReference type="NCBI Taxonomy" id="1125967"/>
    <lineage>
        <taxon>Bacteria</taxon>
        <taxon>Bacillati</taxon>
        <taxon>Bacillota</taxon>
        <taxon>Bacilli</taxon>
        <taxon>Bacillales</taxon>
        <taxon>Paenibacillaceae</taxon>
        <taxon>Brevibacillus</taxon>
    </lineage>
</organism>
<dbReference type="RefSeq" id="WP_204518269.1">
    <property type="nucleotide sequence ID" value="NZ_BAABIN010000002.1"/>
</dbReference>
<proteinExistence type="predicted"/>
<dbReference type="EMBL" id="JAFBEB010000006">
    <property type="protein sequence ID" value="MBM7590523.1"/>
    <property type="molecule type" value="Genomic_DNA"/>
</dbReference>
<evidence type="ECO:0000313" key="2">
    <source>
        <dbReference type="Proteomes" id="UP000717624"/>
    </source>
</evidence>
<reference evidence="1" key="1">
    <citation type="submission" date="2021-01" db="EMBL/GenBank/DDBJ databases">
        <title>Genomic Encyclopedia of Type Strains, Phase IV (KMG-IV): sequencing the most valuable type-strain genomes for metagenomic binning, comparative biology and taxonomic classification.</title>
        <authorList>
            <person name="Goeker M."/>
        </authorList>
    </citation>
    <scope>NUCLEOTIDE SEQUENCE</scope>
    <source>
        <strain evidence="1">DSM 25523</strain>
    </source>
</reference>
<name>A0A939BSJ2_9BACL</name>
<sequence length="414" mass="47530">MTVHSPFIKATKTTAWRQTDQTLQWLRLQGIPVLSAKDQQMLAGQLRLYQCWLDQAQLLRMEQAEERGDWLQHPLADRTFRPITSEADNPEHRLVKHLAVRSLYGLGLNSGRVVLAAFSIHRVKVLQVQAFDPEQEQRDFIREAREELRARLEASRQAEIVLGADPEFALRQRSGEMALASDYFGKRGKVGCDSTRYREELALNQWPLVEIRPDPSPDPAELTSRIEEALQLAAARIDKREVEWLAGGMPFAGYPTGGHIHFSGIPLHFGLLRQLDAYLAVPLVLAEDEGCRRRRPRYGFLGDVREKDYGGFEYRTLPSWLVSPLITSGVLSLAKLVATHWRSLPAVRLQGRLLIAYYRGRKEMLRPLVLQLWAALKQLPDYARYASVLNRYFDYLLSGEVWPVERDFRPHWGL</sequence>
<evidence type="ECO:0000313" key="1">
    <source>
        <dbReference type="EMBL" id="MBM7590523.1"/>
    </source>
</evidence>
<dbReference type="Pfam" id="PF14395">
    <property type="entry name" value="COOH-NH2_lig"/>
    <property type="match status" value="1"/>
</dbReference>
<gene>
    <name evidence="1" type="ORF">JOD01_002127</name>
</gene>
<protein>
    <recommendedName>
        <fullName evidence="3">PhiEco32-like amidoligase-type 2 protein</fullName>
    </recommendedName>
</protein>
<evidence type="ECO:0008006" key="3">
    <source>
        <dbReference type="Google" id="ProtNLM"/>
    </source>
</evidence>